<dbReference type="SUPFAM" id="SSF47616">
    <property type="entry name" value="GST C-terminal domain-like"/>
    <property type="match status" value="1"/>
</dbReference>
<protein>
    <submittedName>
        <fullName evidence="2">Glutathione S-transferase family protein</fullName>
    </submittedName>
</protein>
<evidence type="ECO:0000313" key="2">
    <source>
        <dbReference type="EMBL" id="TXC65894.1"/>
    </source>
</evidence>
<dbReference type="Pfam" id="PF13410">
    <property type="entry name" value="GST_C_2"/>
    <property type="match status" value="1"/>
</dbReference>
<dbReference type="GO" id="GO:0016740">
    <property type="term" value="F:transferase activity"/>
    <property type="evidence" value="ECO:0007669"/>
    <property type="project" value="UniProtKB-KW"/>
</dbReference>
<dbReference type="InterPro" id="IPR036282">
    <property type="entry name" value="Glutathione-S-Trfase_C_sf"/>
</dbReference>
<dbReference type="Gene3D" id="3.40.30.110">
    <property type="match status" value="2"/>
</dbReference>
<dbReference type="CDD" id="cd00570">
    <property type="entry name" value="GST_N_family"/>
    <property type="match status" value="1"/>
</dbReference>
<dbReference type="InterPro" id="IPR036249">
    <property type="entry name" value="Thioredoxin-like_sf"/>
</dbReference>
<dbReference type="CDD" id="cd00299">
    <property type="entry name" value="GST_C_family"/>
    <property type="match status" value="1"/>
</dbReference>
<feature type="domain" description="GST N-terminal" evidence="1">
    <location>
        <begin position="6"/>
        <end position="81"/>
    </location>
</feature>
<evidence type="ECO:0000313" key="3">
    <source>
        <dbReference type="Proteomes" id="UP000321832"/>
    </source>
</evidence>
<dbReference type="InterPro" id="IPR004045">
    <property type="entry name" value="Glutathione_S-Trfase_N"/>
</dbReference>
<gene>
    <name evidence="2" type="ORF">FSC37_07610</name>
</gene>
<keyword evidence="2" id="KW-0808">Transferase</keyword>
<dbReference type="Pfam" id="PF13417">
    <property type="entry name" value="GST_N_3"/>
    <property type="match status" value="1"/>
</dbReference>
<comment type="caution">
    <text evidence="2">The sequence shown here is derived from an EMBL/GenBank/DDBJ whole genome shotgun (WGS) entry which is preliminary data.</text>
</comment>
<accession>A0A5C6TZ18</accession>
<dbReference type="AlphaFoldDB" id="A0A5C6TZ18"/>
<sequence>MHPFILHHYANSPFSEKVRLIFGAKGMARHSVHIPSVMPKPDLIALTGGYRRTPVLQRGADVWCDSALMARVIDRAQPEPPLYPAGVAGAAKLLAQWADSTLFWAVIPYTLQPQGVAHVMAGVPPEGLKAFAADRAPFTAGMVRQTPADATVALTHYLGWLEEQLADGRDFLCGAQVSIADFSVAHCVWFVHLAPPMTTIFGAHPRLRAWYARITAFGHGTPTPMKSSEAIALAAATASHEPCRVEPGLGFEAGEPVTVAPIDYGRDPVAGTLVGLDADEVVIRRQDERAGTLHVHFPRIGFQIRKDSRT</sequence>
<proteinExistence type="predicted"/>
<evidence type="ECO:0000259" key="1">
    <source>
        <dbReference type="Pfam" id="PF13417"/>
    </source>
</evidence>
<name>A0A5C6TZ18_9BURK</name>
<dbReference type="EMBL" id="VOPW01000001">
    <property type="protein sequence ID" value="TXC65894.1"/>
    <property type="molecule type" value="Genomic_DNA"/>
</dbReference>
<keyword evidence="3" id="KW-1185">Reference proteome</keyword>
<reference evidence="2 3" key="1">
    <citation type="submission" date="2019-08" db="EMBL/GenBank/DDBJ databases">
        <authorList>
            <person name="Khan S.A."/>
            <person name="Jeon C.O."/>
            <person name="Jeong S.E."/>
        </authorList>
    </citation>
    <scope>NUCLEOTIDE SEQUENCE [LARGE SCALE GENOMIC DNA]</scope>
    <source>
        <strain evidence="3">IMCC1728</strain>
    </source>
</reference>
<dbReference type="SUPFAM" id="SSF52833">
    <property type="entry name" value="Thioredoxin-like"/>
    <property type="match status" value="1"/>
</dbReference>
<organism evidence="2 3">
    <name type="scientific">Piscinibacter aquaticus</name>
    <dbReference type="NCBI Taxonomy" id="392597"/>
    <lineage>
        <taxon>Bacteria</taxon>
        <taxon>Pseudomonadati</taxon>
        <taxon>Pseudomonadota</taxon>
        <taxon>Betaproteobacteria</taxon>
        <taxon>Burkholderiales</taxon>
        <taxon>Sphaerotilaceae</taxon>
        <taxon>Piscinibacter</taxon>
    </lineage>
</organism>
<dbReference type="Proteomes" id="UP000321832">
    <property type="component" value="Unassembled WGS sequence"/>
</dbReference>